<keyword evidence="2" id="KW-0732">Signal</keyword>
<protein>
    <recommendedName>
        <fullName evidence="5">Secreted protein</fullName>
    </recommendedName>
</protein>
<dbReference type="AlphaFoldDB" id="A0AAD7JNG4"/>
<evidence type="ECO:0000313" key="4">
    <source>
        <dbReference type="Proteomes" id="UP001215280"/>
    </source>
</evidence>
<feature type="region of interest" description="Disordered" evidence="1">
    <location>
        <begin position="50"/>
        <end position="77"/>
    </location>
</feature>
<evidence type="ECO:0000256" key="1">
    <source>
        <dbReference type="SAM" id="MobiDB-lite"/>
    </source>
</evidence>
<gene>
    <name evidence="3" type="ORF">DFH07DRAFT_954802</name>
</gene>
<accession>A0AAD7JNG4</accession>
<feature type="signal peptide" evidence="2">
    <location>
        <begin position="1"/>
        <end position="22"/>
    </location>
</feature>
<dbReference type="Proteomes" id="UP001215280">
    <property type="component" value="Unassembled WGS sequence"/>
</dbReference>
<name>A0AAD7JNG4_9AGAR</name>
<comment type="caution">
    <text evidence="3">The sequence shown here is derived from an EMBL/GenBank/DDBJ whole genome shotgun (WGS) entry which is preliminary data.</text>
</comment>
<evidence type="ECO:0008006" key="5">
    <source>
        <dbReference type="Google" id="ProtNLM"/>
    </source>
</evidence>
<organism evidence="3 4">
    <name type="scientific">Mycena maculata</name>
    <dbReference type="NCBI Taxonomy" id="230809"/>
    <lineage>
        <taxon>Eukaryota</taxon>
        <taxon>Fungi</taxon>
        <taxon>Dikarya</taxon>
        <taxon>Basidiomycota</taxon>
        <taxon>Agaricomycotina</taxon>
        <taxon>Agaricomycetes</taxon>
        <taxon>Agaricomycetidae</taxon>
        <taxon>Agaricales</taxon>
        <taxon>Marasmiineae</taxon>
        <taxon>Mycenaceae</taxon>
        <taxon>Mycena</taxon>
    </lineage>
</organism>
<feature type="chain" id="PRO_5042005393" description="Secreted protein" evidence="2">
    <location>
        <begin position="23"/>
        <end position="77"/>
    </location>
</feature>
<sequence length="77" mass="8698">MWYARRLLFGCGVLSLLRYRGAELGMYAVGATPAHLCIFAQAGARAQQRTCTRKHRQSESDDSDFDSELGQGWDRDE</sequence>
<reference evidence="3" key="1">
    <citation type="submission" date="2023-03" db="EMBL/GenBank/DDBJ databases">
        <title>Massive genome expansion in bonnet fungi (Mycena s.s.) driven by repeated elements and novel gene families across ecological guilds.</title>
        <authorList>
            <consortium name="Lawrence Berkeley National Laboratory"/>
            <person name="Harder C.B."/>
            <person name="Miyauchi S."/>
            <person name="Viragh M."/>
            <person name="Kuo A."/>
            <person name="Thoen E."/>
            <person name="Andreopoulos B."/>
            <person name="Lu D."/>
            <person name="Skrede I."/>
            <person name="Drula E."/>
            <person name="Henrissat B."/>
            <person name="Morin E."/>
            <person name="Kohler A."/>
            <person name="Barry K."/>
            <person name="LaButti K."/>
            <person name="Morin E."/>
            <person name="Salamov A."/>
            <person name="Lipzen A."/>
            <person name="Mereny Z."/>
            <person name="Hegedus B."/>
            <person name="Baldrian P."/>
            <person name="Stursova M."/>
            <person name="Weitz H."/>
            <person name="Taylor A."/>
            <person name="Grigoriev I.V."/>
            <person name="Nagy L.G."/>
            <person name="Martin F."/>
            <person name="Kauserud H."/>
        </authorList>
    </citation>
    <scope>NUCLEOTIDE SEQUENCE</scope>
    <source>
        <strain evidence="3">CBHHK188m</strain>
    </source>
</reference>
<evidence type="ECO:0000313" key="3">
    <source>
        <dbReference type="EMBL" id="KAJ7767913.1"/>
    </source>
</evidence>
<proteinExistence type="predicted"/>
<keyword evidence="4" id="KW-1185">Reference proteome</keyword>
<evidence type="ECO:0000256" key="2">
    <source>
        <dbReference type="SAM" id="SignalP"/>
    </source>
</evidence>
<dbReference type="EMBL" id="JARJLG010000029">
    <property type="protein sequence ID" value="KAJ7767913.1"/>
    <property type="molecule type" value="Genomic_DNA"/>
</dbReference>